<organism evidence="1 2">
    <name type="scientific">Bauhinia variegata</name>
    <name type="common">Purple orchid tree</name>
    <name type="synonym">Phanera variegata</name>
    <dbReference type="NCBI Taxonomy" id="167791"/>
    <lineage>
        <taxon>Eukaryota</taxon>
        <taxon>Viridiplantae</taxon>
        <taxon>Streptophyta</taxon>
        <taxon>Embryophyta</taxon>
        <taxon>Tracheophyta</taxon>
        <taxon>Spermatophyta</taxon>
        <taxon>Magnoliopsida</taxon>
        <taxon>eudicotyledons</taxon>
        <taxon>Gunneridae</taxon>
        <taxon>Pentapetalae</taxon>
        <taxon>rosids</taxon>
        <taxon>fabids</taxon>
        <taxon>Fabales</taxon>
        <taxon>Fabaceae</taxon>
        <taxon>Cercidoideae</taxon>
        <taxon>Cercideae</taxon>
        <taxon>Bauhiniinae</taxon>
        <taxon>Bauhinia</taxon>
    </lineage>
</organism>
<sequence length="384" mass="43496">MDENGAGAKQVERKEFRCSATPTKTDTSLSAQLGNINSRRSRSHRKSAMAAFSSGNSFTTSSSAFPRKQLDFSPDYSPRISLSPDQMKYCSQALGFFKKKTPSEITQEFAHLQANRITPSEMSRRCIVALDSVNVHKNRYRNVLPFDNNRVVLRSSKDYRPTGESYVNASLISTSSSGSVSQFIATQGPLHHTYEDFWEMVMQYNCPAIVMLTRLVDHYKLLKCGDYFQAEDGPREFGNISIISKWMETTETSLVLRHLEVKHNEQEDPPISVFHIQYPEWPDHGVPKDTSVVREILKRLYHLPPNLGPIVVHCSAGIGRTGTYCTIHNTIQRILAGDMSALDLANTIAVFRSQRIGMVQTQDQYSFCYKTIIEELEDLVSYQQ</sequence>
<gene>
    <name evidence="1" type="ORF">L6164_007468</name>
</gene>
<reference evidence="1 2" key="1">
    <citation type="journal article" date="2022" name="DNA Res.">
        <title>Chromosomal-level genome assembly of the orchid tree Bauhinia variegata (Leguminosae; Cercidoideae) supports the allotetraploid origin hypothesis of Bauhinia.</title>
        <authorList>
            <person name="Zhong Y."/>
            <person name="Chen Y."/>
            <person name="Zheng D."/>
            <person name="Pang J."/>
            <person name="Liu Y."/>
            <person name="Luo S."/>
            <person name="Meng S."/>
            <person name="Qian L."/>
            <person name="Wei D."/>
            <person name="Dai S."/>
            <person name="Zhou R."/>
        </authorList>
    </citation>
    <scope>NUCLEOTIDE SEQUENCE [LARGE SCALE GENOMIC DNA]</scope>
    <source>
        <strain evidence="1">BV-YZ2020</strain>
    </source>
</reference>
<dbReference type="EMBL" id="CM039429">
    <property type="protein sequence ID" value="KAI4346584.1"/>
    <property type="molecule type" value="Genomic_DNA"/>
</dbReference>
<evidence type="ECO:0000313" key="2">
    <source>
        <dbReference type="Proteomes" id="UP000828941"/>
    </source>
</evidence>
<dbReference type="Proteomes" id="UP000828941">
    <property type="component" value="Chromosome 4"/>
</dbReference>
<evidence type="ECO:0000313" key="1">
    <source>
        <dbReference type="EMBL" id="KAI4346584.1"/>
    </source>
</evidence>
<name>A0ACB9PF36_BAUVA</name>
<comment type="caution">
    <text evidence="1">The sequence shown here is derived from an EMBL/GenBank/DDBJ whole genome shotgun (WGS) entry which is preliminary data.</text>
</comment>
<accession>A0ACB9PF36</accession>
<protein>
    <submittedName>
        <fullName evidence="1">Uncharacterized protein</fullName>
    </submittedName>
</protein>
<keyword evidence="2" id="KW-1185">Reference proteome</keyword>
<proteinExistence type="predicted"/>